<gene>
    <name evidence="6" type="ORF">LUZ62_037494</name>
</gene>
<sequence length="631" mass="70638">MFDTFGSINLMSDTRHIKTSDIFHAEDRNSWFTLSASLLCPFTFPALQILAHSKIQPLSFLPFKRSNCHFKKSNLFKLSQEKKMVEMETSRLSTFLIGNCKVEIRGECQSDESKGKDLVLSISKDATIGVSVDGSIKRARGRPKDSIRSIDIKKIEEIKCLQNEDYSFCLLHPKDIDSRNKSLLQEVLKLYVQELPTMVNEASGKKSSFLEKCIFDGKYKTLIIRLNSGQPDEVIAALSYQIIPTDMQYAEIPLAVVRSSYQKKGFGQLMYKELSRRLQSIGVLSIFCWADDVSAEFWLKQGFVLVGQVDSKGKARKLSVKADIKKMLCFPGGSKLMVSRLKKDLPSYIRSSVDAKIPNSDAKFSNTIPDGIAPDSFELGGKGTTPEKGIKRQMWEGSSASLRSKRVRGEHATDNCQNISGNITNCSSREIPHKIMFMNIANDFKKTCLTKIVEDLGGTVTCDGNSCTHIITGQARRTMNFCVALSSGAWVVSSTWLKESFKERCFVGEANYILEDVDYLMKYKCELKDAVSRAKANPGALFSGYRFCFAKHIQPSMDLSVIIKSSGGNVINGLDESENKEKTIFVACEEDVKDALDASKRGIRVFSCEWLMNCVMKQELDLEAPQFAESL</sequence>
<keyword evidence="7" id="KW-1185">Reference proteome</keyword>
<dbReference type="SUPFAM" id="SSF52113">
    <property type="entry name" value="BRCT domain"/>
    <property type="match status" value="2"/>
</dbReference>
<proteinExistence type="predicted"/>
<dbReference type="InterPro" id="IPR001357">
    <property type="entry name" value="BRCT_dom"/>
</dbReference>
<dbReference type="Gene3D" id="3.40.50.10190">
    <property type="entry name" value="BRCT domain"/>
    <property type="match status" value="2"/>
</dbReference>
<dbReference type="GO" id="GO:0005634">
    <property type="term" value="C:nucleus"/>
    <property type="evidence" value="ECO:0007669"/>
    <property type="project" value="UniProtKB-SubCell"/>
</dbReference>
<feature type="domain" description="BRCT" evidence="4">
    <location>
        <begin position="432"/>
        <end position="514"/>
    </location>
</feature>
<dbReference type="Proteomes" id="UP001140206">
    <property type="component" value="Chromosome 2"/>
</dbReference>
<evidence type="ECO:0000256" key="3">
    <source>
        <dbReference type="ARBA" id="ARBA00023242"/>
    </source>
</evidence>
<organism evidence="6 7">
    <name type="scientific">Rhynchospora pubera</name>
    <dbReference type="NCBI Taxonomy" id="906938"/>
    <lineage>
        <taxon>Eukaryota</taxon>
        <taxon>Viridiplantae</taxon>
        <taxon>Streptophyta</taxon>
        <taxon>Embryophyta</taxon>
        <taxon>Tracheophyta</taxon>
        <taxon>Spermatophyta</taxon>
        <taxon>Magnoliopsida</taxon>
        <taxon>Liliopsida</taxon>
        <taxon>Poales</taxon>
        <taxon>Cyperaceae</taxon>
        <taxon>Cyperoideae</taxon>
        <taxon>Rhynchosporeae</taxon>
        <taxon>Rhynchospora</taxon>
    </lineage>
</organism>
<name>A0AAV8F656_9POAL</name>
<keyword evidence="2" id="KW-0227">DNA damage</keyword>
<evidence type="ECO:0000259" key="4">
    <source>
        <dbReference type="PROSITE" id="PS50172"/>
    </source>
</evidence>
<dbReference type="Pfam" id="PF16770">
    <property type="entry name" value="RTT107_BRCT_5"/>
    <property type="match status" value="1"/>
</dbReference>
<feature type="domain" description="BRCT" evidence="4">
    <location>
        <begin position="537"/>
        <end position="620"/>
    </location>
</feature>
<dbReference type="CDD" id="cd04301">
    <property type="entry name" value="NAT_SF"/>
    <property type="match status" value="1"/>
</dbReference>
<dbReference type="CDD" id="cd18432">
    <property type="entry name" value="BRCT_PAXIP1_rpt6_like"/>
    <property type="match status" value="1"/>
</dbReference>
<evidence type="ECO:0000256" key="2">
    <source>
        <dbReference type="ARBA" id="ARBA00022763"/>
    </source>
</evidence>
<dbReference type="InterPro" id="IPR000182">
    <property type="entry name" value="GNAT_dom"/>
</dbReference>
<dbReference type="SMART" id="SM00292">
    <property type="entry name" value="BRCT"/>
    <property type="match status" value="2"/>
</dbReference>
<dbReference type="CDD" id="cd17744">
    <property type="entry name" value="BRCT_MDC1_rpt1"/>
    <property type="match status" value="1"/>
</dbReference>
<dbReference type="GO" id="GO:0016747">
    <property type="term" value="F:acyltransferase activity, transferring groups other than amino-acyl groups"/>
    <property type="evidence" value="ECO:0007669"/>
    <property type="project" value="InterPro"/>
</dbReference>
<dbReference type="Pfam" id="PF16589">
    <property type="entry name" value="BRCT_2"/>
    <property type="match status" value="1"/>
</dbReference>
<reference evidence="6" key="1">
    <citation type="submission" date="2022-08" db="EMBL/GenBank/DDBJ databases">
        <authorList>
            <person name="Marques A."/>
        </authorList>
    </citation>
    <scope>NUCLEOTIDE SEQUENCE</scope>
    <source>
        <strain evidence="6">RhyPub2mFocal</strain>
        <tissue evidence="6">Leaves</tissue>
    </source>
</reference>
<dbReference type="Pfam" id="PF00583">
    <property type="entry name" value="Acetyltransf_1"/>
    <property type="match status" value="1"/>
</dbReference>
<dbReference type="InterPro" id="IPR016181">
    <property type="entry name" value="Acyl_CoA_acyltransferase"/>
</dbReference>
<dbReference type="PANTHER" id="PTHR23196">
    <property type="entry name" value="PAX TRANSCRIPTION ACTIVATION DOMAIN INTERACTING PROTEIN"/>
    <property type="match status" value="1"/>
</dbReference>
<protein>
    <submittedName>
        <fullName evidence="6">Mediator of DNA damage checkpoint protein 1</fullName>
    </submittedName>
</protein>
<feature type="domain" description="N-acetyltransferase" evidence="5">
    <location>
        <begin position="174"/>
        <end position="325"/>
    </location>
</feature>
<dbReference type="PROSITE" id="PS50172">
    <property type="entry name" value="BRCT"/>
    <property type="match status" value="2"/>
</dbReference>
<comment type="subcellular location">
    <subcellularLocation>
        <location evidence="1">Nucleus</location>
    </subcellularLocation>
</comment>
<dbReference type="GO" id="GO:0006974">
    <property type="term" value="P:DNA damage response"/>
    <property type="evidence" value="ECO:0007669"/>
    <property type="project" value="UniProtKB-KW"/>
</dbReference>
<dbReference type="PROSITE" id="PS51186">
    <property type="entry name" value="GNAT"/>
    <property type="match status" value="1"/>
</dbReference>
<dbReference type="SUPFAM" id="SSF55729">
    <property type="entry name" value="Acyl-CoA N-acyltransferases (Nat)"/>
    <property type="match status" value="1"/>
</dbReference>
<dbReference type="AlphaFoldDB" id="A0AAV8F656"/>
<keyword evidence="3" id="KW-0539">Nucleus</keyword>
<dbReference type="EMBL" id="JAMFTS010000002">
    <property type="protein sequence ID" value="KAJ4786248.1"/>
    <property type="molecule type" value="Genomic_DNA"/>
</dbReference>
<accession>A0AAV8F656</accession>
<comment type="caution">
    <text evidence="6">The sequence shown here is derived from an EMBL/GenBank/DDBJ whole genome shotgun (WGS) entry which is preliminary data.</text>
</comment>
<dbReference type="PANTHER" id="PTHR23196:SF8">
    <property type="entry name" value="N-ACETYLTRANSFERASE"/>
    <property type="match status" value="1"/>
</dbReference>
<evidence type="ECO:0000313" key="6">
    <source>
        <dbReference type="EMBL" id="KAJ4786248.1"/>
    </source>
</evidence>
<evidence type="ECO:0000259" key="5">
    <source>
        <dbReference type="PROSITE" id="PS51186"/>
    </source>
</evidence>
<dbReference type="Gene3D" id="3.40.630.30">
    <property type="match status" value="1"/>
</dbReference>
<evidence type="ECO:0000313" key="7">
    <source>
        <dbReference type="Proteomes" id="UP001140206"/>
    </source>
</evidence>
<dbReference type="InterPro" id="IPR036420">
    <property type="entry name" value="BRCT_dom_sf"/>
</dbReference>
<evidence type="ECO:0000256" key="1">
    <source>
        <dbReference type="ARBA" id="ARBA00004123"/>
    </source>
</evidence>
<dbReference type="InterPro" id="IPR051579">
    <property type="entry name" value="DDR_Transcriptional_Reg"/>
</dbReference>